<sequence length="937" mass="107503">MTEMATRYQPTEIERKWYDAWEESGQFAPSGEGKSYAIMIPPPNVTGSLHMGHAFQDTIMDMLIRYHRMKGDNTLWQPGSDHAGIATQMVVERRLNAQGKTRHDLGREDFIEAIWQWKGESGGNIMRQLRRLGASLDWSRERFTMDEQMSRAVRELFVRWYDEGLIYRGKRLVNWDPVLKTAISDLEVENREEQGKMYHVRYPFVKGQGLDGEYMHIATTRPETILADGALAVHPEDSRYQHLLGKKVHVPMTDRIIPIIADEYVEMDFGTGCVKITPAHDFNDYAVGQRHTMEVINLMNPDATLNENAPKEYQGLDRWVARDKIVADLEAAELLEKIEPHLMKRPYGDRSGVVIEPYLTDQWFVDLTRETQENGQAGGYIRLTKPAIDAVREKRIRFVPENWQNTYFHWMENLQDWCISRQLWWGHRIPAWYDEAGNIYVAENETLVREKYGLAEDVVLTQDEDVLDTWFSSGLWPFATQGWPEQTEALKTFYPGNVLVTGFDIIFFWVARMVLMGLYCMDGEVPFKDVYIHGLVRDANGQKMSKSKGNVIDPIDVIDGIDLEALVAKRTDSMMQPQLAEKITKQTREEYPEGIPPCGTDALRFSFAAQATSGRDILFDIKRVEGYRNFCNKLWNAARFVLMQTDEKTITQPAQLTDAADRWISARLDATIAEVRKAIDSYRFDFAASALYEFIWNDYCDWYLELVKPVLSKNHSDDTQKAHTRWVLLNTLETVLRLAHPIMPFITEEIWQQIAPKLGISEGLLMAQSYPESKNYQDDVAEAEMTWVQNVLLGIRKIRGEMNISPGKALNVLLENAGEYEKRLLAAQETRLKTIGKLESLTVIDGNAPESATAVVGNMNILIPLAGLIDKEAELARLDKEIEKLNKNMMRLEGQLNNEKFTAKAPAELVEQTRLQLAQDKEHVQALTAQREKVAQM</sequence>
<dbReference type="PROSITE" id="PS00178">
    <property type="entry name" value="AA_TRNA_LIGASE_I"/>
    <property type="match status" value="1"/>
</dbReference>
<accession>A0A380MTE6</accession>
<evidence type="ECO:0000256" key="5">
    <source>
        <dbReference type="ARBA" id="ARBA00022917"/>
    </source>
</evidence>
<keyword evidence="5 10" id="KW-0648">Protein biosynthesis</keyword>
<keyword evidence="15" id="KW-1185">Reference proteome</keyword>
<protein>
    <recommendedName>
        <fullName evidence="10">Valine--tRNA ligase</fullName>
        <ecNumber evidence="10">6.1.1.9</ecNumber>
    </recommendedName>
    <alternativeName>
        <fullName evidence="10">Valyl-tRNA synthetase</fullName>
        <shortName evidence="10">ValRS</shortName>
    </alternativeName>
</protein>
<evidence type="ECO:0000256" key="3">
    <source>
        <dbReference type="ARBA" id="ARBA00022741"/>
    </source>
</evidence>
<evidence type="ECO:0000256" key="9">
    <source>
        <dbReference type="ARBA" id="ARBA00060830"/>
    </source>
</evidence>
<dbReference type="GO" id="GO:0002161">
    <property type="term" value="F:aminoacyl-tRNA deacylase activity"/>
    <property type="evidence" value="ECO:0007669"/>
    <property type="project" value="InterPro"/>
</dbReference>
<dbReference type="Pfam" id="PF10458">
    <property type="entry name" value="Val_tRNA-synt_C"/>
    <property type="match status" value="1"/>
</dbReference>
<dbReference type="AlphaFoldDB" id="A0A380MTE6"/>
<comment type="function">
    <text evidence="10">Catalyzes the attachment of valine to tRNA(Val). As ValRS can inadvertently accommodate and process structurally similar amino acids such as threonine, to avoid such errors, it has a 'posttransfer' editing activity that hydrolyzes mischarged Thr-tRNA(Val) in a tRNA-dependent manner.</text>
</comment>
<evidence type="ECO:0000259" key="13">
    <source>
        <dbReference type="Pfam" id="PF10458"/>
    </source>
</evidence>
<dbReference type="InterPro" id="IPR010978">
    <property type="entry name" value="tRNA-bd_arm"/>
</dbReference>
<dbReference type="SUPFAM" id="SSF47323">
    <property type="entry name" value="Anticodon-binding domain of a subclass of class I aminoacyl-tRNA synthetases"/>
    <property type="match status" value="1"/>
</dbReference>
<comment type="similarity">
    <text evidence="9 10">Belongs to the class-I aminoacyl-tRNA synthetase family. ValS type 1 subfamily.</text>
</comment>
<comment type="subunit">
    <text evidence="10">Monomer.</text>
</comment>
<feature type="binding site" evidence="10">
    <location>
        <position position="546"/>
    </location>
    <ligand>
        <name>ATP</name>
        <dbReference type="ChEBI" id="CHEBI:30616"/>
    </ligand>
</feature>
<evidence type="ECO:0000256" key="10">
    <source>
        <dbReference type="HAMAP-Rule" id="MF_02004"/>
    </source>
</evidence>
<dbReference type="SUPFAM" id="SSF46589">
    <property type="entry name" value="tRNA-binding arm"/>
    <property type="match status" value="1"/>
</dbReference>
<dbReference type="InterPro" id="IPR009008">
    <property type="entry name" value="Val/Leu/Ile-tRNA-synth_edit"/>
</dbReference>
<keyword evidence="2 10" id="KW-0436">Ligase</keyword>
<evidence type="ECO:0000313" key="15">
    <source>
        <dbReference type="Proteomes" id="UP000254601"/>
    </source>
</evidence>
<dbReference type="CDD" id="cd07962">
    <property type="entry name" value="Anticodon_Ia_Val"/>
    <property type="match status" value="1"/>
</dbReference>
<dbReference type="FunFam" id="3.40.50.620:FF:000020">
    <property type="entry name" value="Valine--tRNA ligase, mitochondrial"/>
    <property type="match status" value="1"/>
</dbReference>
<gene>
    <name evidence="10 14" type="primary">valS</name>
    <name evidence="14" type="ORF">NCTC13337_01235</name>
</gene>
<keyword evidence="6 10" id="KW-0175">Coiled coil</keyword>
<dbReference type="FunFam" id="1.10.730.10:FF:000009">
    <property type="entry name" value="Valine--tRNA ligase, mitochondrial"/>
    <property type="match status" value="1"/>
</dbReference>
<proteinExistence type="inferred from homology"/>
<dbReference type="HAMAP" id="MF_02004">
    <property type="entry name" value="Val_tRNA_synth_type1"/>
    <property type="match status" value="1"/>
</dbReference>
<dbReference type="GO" id="GO:0005524">
    <property type="term" value="F:ATP binding"/>
    <property type="evidence" value="ECO:0007669"/>
    <property type="project" value="UniProtKB-UniRule"/>
</dbReference>
<evidence type="ECO:0000256" key="8">
    <source>
        <dbReference type="ARBA" id="ARBA00047552"/>
    </source>
</evidence>
<feature type="domain" description="Valyl-tRNA synthetase tRNA-binding arm" evidence="13">
    <location>
        <begin position="872"/>
        <end position="933"/>
    </location>
</feature>
<keyword evidence="7 10" id="KW-0030">Aminoacyl-tRNA synthetase</keyword>
<comment type="domain">
    <text evidence="10">The C-terminal coiled-coil domain is crucial for aminoacylation activity.</text>
</comment>
<dbReference type="InterPro" id="IPR014729">
    <property type="entry name" value="Rossmann-like_a/b/a_fold"/>
</dbReference>
<name>A0A380MTE6_9GAMM</name>
<dbReference type="NCBIfam" id="NF004349">
    <property type="entry name" value="PRK05729.1"/>
    <property type="match status" value="1"/>
</dbReference>
<evidence type="ECO:0000259" key="12">
    <source>
        <dbReference type="Pfam" id="PF08264"/>
    </source>
</evidence>
<dbReference type="EMBL" id="UHIC01000001">
    <property type="protein sequence ID" value="SUO95336.1"/>
    <property type="molecule type" value="Genomic_DNA"/>
</dbReference>
<dbReference type="GO" id="GO:0004832">
    <property type="term" value="F:valine-tRNA ligase activity"/>
    <property type="evidence" value="ECO:0007669"/>
    <property type="project" value="UniProtKB-UniRule"/>
</dbReference>
<comment type="domain">
    <text evidence="10">ValRS has two distinct active sites: one for aminoacylation and one for editing. The misactivated threonine is translocated from the active site to the editing site.</text>
</comment>
<feature type="domain" description="Aminoacyl-tRNA synthetase class Ia" evidence="11">
    <location>
        <begin position="16"/>
        <end position="619"/>
    </location>
</feature>
<keyword evidence="4 10" id="KW-0067">ATP-binding</keyword>
<evidence type="ECO:0000256" key="7">
    <source>
        <dbReference type="ARBA" id="ARBA00023146"/>
    </source>
</evidence>
<dbReference type="InterPro" id="IPR002303">
    <property type="entry name" value="Valyl-tRNA_ligase"/>
</dbReference>
<dbReference type="NCBIfam" id="TIGR00422">
    <property type="entry name" value="valS"/>
    <property type="match status" value="1"/>
</dbReference>
<comment type="catalytic activity">
    <reaction evidence="8 10">
        <text>tRNA(Val) + L-valine + ATP = L-valyl-tRNA(Val) + AMP + diphosphate</text>
        <dbReference type="Rhea" id="RHEA:10704"/>
        <dbReference type="Rhea" id="RHEA-COMP:9672"/>
        <dbReference type="Rhea" id="RHEA-COMP:9708"/>
        <dbReference type="ChEBI" id="CHEBI:30616"/>
        <dbReference type="ChEBI" id="CHEBI:33019"/>
        <dbReference type="ChEBI" id="CHEBI:57762"/>
        <dbReference type="ChEBI" id="CHEBI:78442"/>
        <dbReference type="ChEBI" id="CHEBI:78537"/>
        <dbReference type="ChEBI" id="CHEBI:456215"/>
        <dbReference type="EC" id="6.1.1.9"/>
    </reaction>
</comment>
<dbReference type="Gene3D" id="1.10.730.10">
    <property type="entry name" value="Isoleucyl-tRNA Synthetase, Domain 1"/>
    <property type="match status" value="1"/>
</dbReference>
<dbReference type="Gene3D" id="3.40.50.620">
    <property type="entry name" value="HUPs"/>
    <property type="match status" value="2"/>
</dbReference>
<dbReference type="CDD" id="cd00817">
    <property type="entry name" value="ValRS_core"/>
    <property type="match status" value="1"/>
</dbReference>
<dbReference type="FunFam" id="3.40.50.620:FF:000457">
    <property type="entry name" value="Predicted protein"/>
    <property type="match status" value="1"/>
</dbReference>
<dbReference type="SUPFAM" id="SSF50677">
    <property type="entry name" value="ValRS/IleRS/LeuRS editing domain"/>
    <property type="match status" value="1"/>
</dbReference>
<dbReference type="Proteomes" id="UP000254601">
    <property type="component" value="Unassembled WGS sequence"/>
</dbReference>
<keyword evidence="3 10" id="KW-0547">Nucleotide-binding</keyword>
<keyword evidence="1 10" id="KW-0963">Cytoplasm</keyword>
<feature type="coiled-coil region" evidence="10">
    <location>
        <begin position="868"/>
        <end position="930"/>
    </location>
</feature>
<dbReference type="InterPro" id="IPR002300">
    <property type="entry name" value="aa-tRNA-synth_Ia"/>
</dbReference>
<dbReference type="InterPro" id="IPR019499">
    <property type="entry name" value="Val-tRNA_synth_tRNA-bd"/>
</dbReference>
<dbReference type="EC" id="6.1.1.9" evidence="10"/>
<dbReference type="SUPFAM" id="SSF52374">
    <property type="entry name" value="Nucleotidylyl transferase"/>
    <property type="match status" value="1"/>
</dbReference>
<dbReference type="Pfam" id="PF08264">
    <property type="entry name" value="Anticodon_1"/>
    <property type="match status" value="1"/>
</dbReference>
<comment type="subcellular location">
    <subcellularLocation>
        <location evidence="10">Cytoplasm</location>
    </subcellularLocation>
</comment>
<feature type="short sequence motif" description="'HIGH' region" evidence="10">
    <location>
        <begin position="43"/>
        <end position="53"/>
    </location>
</feature>
<dbReference type="InterPro" id="IPR009080">
    <property type="entry name" value="tRNAsynth_Ia_anticodon-bd"/>
</dbReference>
<evidence type="ECO:0000259" key="11">
    <source>
        <dbReference type="Pfam" id="PF00133"/>
    </source>
</evidence>
<feature type="domain" description="Methionyl/Valyl/Leucyl/Isoleucyl-tRNA synthetase anticodon-binding" evidence="12">
    <location>
        <begin position="661"/>
        <end position="813"/>
    </location>
</feature>
<dbReference type="Gene3D" id="1.10.287.380">
    <property type="entry name" value="Valyl-tRNA synthetase, C-terminal domain"/>
    <property type="match status" value="1"/>
</dbReference>
<dbReference type="PANTHER" id="PTHR11946:SF93">
    <property type="entry name" value="VALINE--TRNA LIGASE, CHLOROPLASTIC_MITOCHONDRIAL 2"/>
    <property type="match status" value="1"/>
</dbReference>
<dbReference type="PRINTS" id="PR00986">
    <property type="entry name" value="TRNASYNTHVAL"/>
</dbReference>
<dbReference type="Pfam" id="PF00133">
    <property type="entry name" value="tRNA-synt_1"/>
    <property type="match status" value="1"/>
</dbReference>
<evidence type="ECO:0000256" key="6">
    <source>
        <dbReference type="ARBA" id="ARBA00023054"/>
    </source>
</evidence>
<feature type="short sequence motif" description="'KMSKS' region" evidence="10">
    <location>
        <begin position="543"/>
        <end position="547"/>
    </location>
</feature>
<evidence type="ECO:0000313" key="14">
    <source>
        <dbReference type="EMBL" id="SUO95336.1"/>
    </source>
</evidence>
<dbReference type="FunFam" id="1.10.287.380:FF:000001">
    <property type="entry name" value="Valine--tRNA ligase"/>
    <property type="match status" value="1"/>
</dbReference>
<dbReference type="PANTHER" id="PTHR11946">
    <property type="entry name" value="VALYL-TRNA SYNTHETASES"/>
    <property type="match status" value="1"/>
</dbReference>
<evidence type="ECO:0000256" key="2">
    <source>
        <dbReference type="ARBA" id="ARBA00022598"/>
    </source>
</evidence>
<evidence type="ECO:0000256" key="4">
    <source>
        <dbReference type="ARBA" id="ARBA00022840"/>
    </source>
</evidence>
<dbReference type="InterPro" id="IPR033705">
    <property type="entry name" value="Anticodon_Ia_Val"/>
</dbReference>
<dbReference type="InterPro" id="IPR037118">
    <property type="entry name" value="Val-tRNA_synth_C_sf"/>
</dbReference>
<dbReference type="GO" id="GO:0005829">
    <property type="term" value="C:cytosol"/>
    <property type="evidence" value="ECO:0007669"/>
    <property type="project" value="TreeGrafter"/>
</dbReference>
<dbReference type="InterPro" id="IPR001412">
    <property type="entry name" value="aa-tRNA-synth_I_CS"/>
</dbReference>
<evidence type="ECO:0000256" key="1">
    <source>
        <dbReference type="ARBA" id="ARBA00022490"/>
    </source>
</evidence>
<dbReference type="GO" id="GO:0006438">
    <property type="term" value="P:valyl-tRNA aminoacylation"/>
    <property type="evidence" value="ECO:0007669"/>
    <property type="project" value="UniProtKB-UniRule"/>
</dbReference>
<reference evidence="14 15" key="1">
    <citation type="submission" date="2018-06" db="EMBL/GenBank/DDBJ databases">
        <authorList>
            <consortium name="Pathogen Informatics"/>
            <person name="Doyle S."/>
        </authorList>
    </citation>
    <scope>NUCLEOTIDE SEQUENCE [LARGE SCALE GENOMIC DNA]</scope>
    <source>
        <strain evidence="14 15">NCTC13337</strain>
    </source>
</reference>
<organism evidence="14 15">
    <name type="scientific">Suttonella ornithocola</name>
    <dbReference type="NCBI Taxonomy" id="279832"/>
    <lineage>
        <taxon>Bacteria</taxon>
        <taxon>Pseudomonadati</taxon>
        <taxon>Pseudomonadota</taxon>
        <taxon>Gammaproteobacteria</taxon>
        <taxon>Cardiobacteriales</taxon>
        <taxon>Cardiobacteriaceae</taxon>
        <taxon>Suttonella</taxon>
    </lineage>
</organism>
<dbReference type="InterPro" id="IPR013155">
    <property type="entry name" value="M/V/L/I-tRNA-synth_anticd-bd"/>
</dbReference>